<reference evidence="1 2" key="1">
    <citation type="submission" date="2018-03" db="EMBL/GenBank/DDBJ databases">
        <title>Complete genome sequence of Pseudomonas fluorescens sp. G7.</title>
        <authorList>
            <person name="Gao C.-H."/>
            <person name="Li Z."/>
            <person name="Cai P."/>
        </authorList>
    </citation>
    <scope>NUCLEOTIDE SEQUENCE [LARGE SCALE GENOMIC DNA]</scope>
    <source>
        <strain evidence="1 2">G7</strain>
    </source>
</reference>
<name>A0A7Z3H0J9_PSEFL</name>
<dbReference type="AlphaFoldDB" id="A0A7Z3H0J9"/>
<dbReference type="Proteomes" id="UP000501669">
    <property type="component" value="Chromosome"/>
</dbReference>
<proteinExistence type="predicted"/>
<gene>
    <name evidence="1" type="ORF">C6Y56_13900</name>
</gene>
<evidence type="ECO:0000313" key="1">
    <source>
        <dbReference type="EMBL" id="QJP95624.1"/>
    </source>
</evidence>
<accession>A0A7Z3H0J9</accession>
<evidence type="ECO:0000313" key="2">
    <source>
        <dbReference type="Proteomes" id="UP000501669"/>
    </source>
</evidence>
<dbReference type="RefSeq" id="WP_169430334.1">
    <property type="nucleotide sequence ID" value="NZ_CP027561.1"/>
</dbReference>
<evidence type="ECO:0008006" key="3">
    <source>
        <dbReference type="Google" id="ProtNLM"/>
    </source>
</evidence>
<protein>
    <recommendedName>
        <fullName evidence="3">DUF4123 domain-containing protein</fullName>
    </recommendedName>
</protein>
<organism evidence="1 2">
    <name type="scientific">Pseudomonas fluorescens</name>
    <dbReference type="NCBI Taxonomy" id="294"/>
    <lineage>
        <taxon>Bacteria</taxon>
        <taxon>Pseudomonadati</taxon>
        <taxon>Pseudomonadota</taxon>
        <taxon>Gammaproteobacteria</taxon>
        <taxon>Pseudomonadales</taxon>
        <taxon>Pseudomonadaceae</taxon>
        <taxon>Pseudomonas</taxon>
    </lineage>
</organism>
<sequence>MHVKALSALLEEPRYNFSDLPAANPSLCFIIDQGLQPQAMSRLYRVGEPVVCEGLFFRTEFVEIPDGPLWLVAPRGSKLAAEAAKLCEEHFSGIAISTPDPEKALAHARWLLKANDGSGGQSLLSYHKPSLWAALAYTAEKTFDQLLGCWSAVYAPAPGNFGQQRGPWLAWVANAESTWSGDHAAFNLPMAAAQVQARLGWVYWVDEEYEAFGEPGEDRLNDIADNLDLLLNNNIYDGDHLLKLGHAVNGPLFETQPEIMTILQSKDESFIKVDRLLESVAVAQR</sequence>
<dbReference type="EMBL" id="CP027561">
    <property type="protein sequence ID" value="QJP95624.1"/>
    <property type="molecule type" value="Genomic_DNA"/>
</dbReference>